<gene>
    <name evidence="3" type="ORF">JJB07_10205</name>
</gene>
<keyword evidence="4" id="KW-1185">Reference proteome</keyword>
<dbReference type="Proteomes" id="UP000602284">
    <property type="component" value="Unassembled WGS sequence"/>
</dbReference>
<protein>
    <submittedName>
        <fullName evidence="3">Uncharacterized protein</fullName>
    </submittedName>
</protein>
<organism evidence="3 4">
    <name type="scientific">Tumebacillus amylolyticus</name>
    <dbReference type="NCBI Taxonomy" id="2801339"/>
    <lineage>
        <taxon>Bacteria</taxon>
        <taxon>Bacillati</taxon>
        <taxon>Bacillota</taxon>
        <taxon>Bacilli</taxon>
        <taxon>Bacillales</taxon>
        <taxon>Alicyclobacillaceae</taxon>
        <taxon>Tumebacillus</taxon>
    </lineage>
</organism>
<proteinExistence type="predicted"/>
<sequence length="166" mass="18719">MKKSMRFVAASLTAAAFFVSAAVPPAFAAPTTQQLSAEQQKITKLDGDLHKIMRALKNSTSELRHRARSMNNAERSQSQKNLLKFHDELKKAQVLHVEIEDLHKLYSAAQVKKDYSKMHSVLELLVEKKTEQLNALQSAHAELEVEMQRVRKLKPAPSSPHSTKHL</sequence>
<evidence type="ECO:0000313" key="4">
    <source>
        <dbReference type="Proteomes" id="UP000602284"/>
    </source>
</evidence>
<feature type="coiled-coil region" evidence="1">
    <location>
        <begin position="126"/>
        <end position="153"/>
    </location>
</feature>
<reference evidence="3 4" key="1">
    <citation type="submission" date="2021-01" db="EMBL/GenBank/DDBJ databases">
        <title>Tumebacillus sp. strain ITR2 16S ribosomal RNA gene Genome sequencing and assembly.</title>
        <authorList>
            <person name="Kang M."/>
        </authorList>
    </citation>
    <scope>NUCLEOTIDE SEQUENCE [LARGE SCALE GENOMIC DNA]</scope>
    <source>
        <strain evidence="3 4">ITR2</strain>
    </source>
</reference>
<evidence type="ECO:0000256" key="2">
    <source>
        <dbReference type="SAM" id="SignalP"/>
    </source>
</evidence>
<dbReference type="RefSeq" id="WP_201634585.1">
    <property type="nucleotide sequence ID" value="NZ_JAEQNB010000003.1"/>
</dbReference>
<keyword evidence="1" id="KW-0175">Coiled coil</keyword>
<accession>A0ABS1J9R5</accession>
<evidence type="ECO:0000256" key="1">
    <source>
        <dbReference type="SAM" id="Coils"/>
    </source>
</evidence>
<name>A0ABS1J9R5_9BACL</name>
<keyword evidence="2" id="KW-0732">Signal</keyword>
<evidence type="ECO:0000313" key="3">
    <source>
        <dbReference type="EMBL" id="MBL0387022.1"/>
    </source>
</evidence>
<feature type="chain" id="PRO_5045952162" evidence="2">
    <location>
        <begin position="29"/>
        <end position="166"/>
    </location>
</feature>
<feature type="signal peptide" evidence="2">
    <location>
        <begin position="1"/>
        <end position="28"/>
    </location>
</feature>
<comment type="caution">
    <text evidence="3">The sequence shown here is derived from an EMBL/GenBank/DDBJ whole genome shotgun (WGS) entry which is preliminary data.</text>
</comment>
<dbReference type="EMBL" id="JAEQNB010000003">
    <property type="protein sequence ID" value="MBL0387022.1"/>
    <property type="molecule type" value="Genomic_DNA"/>
</dbReference>